<keyword evidence="4" id="KW-1185">Reference proteome</keyword>
<evidence type="ECO:0000256" key="1">
    <source>
        <dbReference type="SAM" id="MobiDB-lite"/>
    </source>
</evidence>
<dbReference type="EMBL" id="QJKJ01005208">
    <property type="protein sequence ID" value="RDX91080.1"/>
    <property type="molecule type" value="Genomic_DNA"/>
</dbReference>
<proteinExistence type="predicted"/>
<evidence type="ECO:0000313" key="4">
    <source>
        <dbReference type="Proteomes" id="UP000257109"/>
    </source>
</evidence>
<dbReference type="PANTHER" id="PTHR48475:SF2">
    <property type="entry name" value="RIBONUCLEASE H"/>
    <property type="match status" value="1"/>
</dbReference>
<dbReference type="AlphaFoldDB" id="A0A371GKM2"/>
<dbReference type="InterPro" id="IPR002156">
    <property type="entry name" value="RNaseH_domain"/>
</dbReference>
<comment type="caution">
    <text evidence="3">The sequence shown here is derived from an EMBL/GenBank/DDBJ whole genome shotgun (WGS) entry which is preliminary data.</text>
</comment>
<dbReference type="Gene3D" id="3.30.420.10">
    <property type="entry name" value="Ribonuclease H-like superfamily/Ribonuclease H"/>
    <property type="match status" value="1"/>
</dbReference>
<sequence>MPSDNVVNTPSKYYISYDFNSIEVNLGQFSQGHLQSSINYAHSKSLLDVSNMNHHQERDPQLIKYWDKATKLTTSFEKFTLLHVPREQNERADLLSKMACTQRCENNCSIIHEKIYKPTVEEKDVFPGGLEATKRLKQEASKYTPEGVYGSHIGGQALASKIIRANVSGLQTFIRPYQSHYTRLCHQTLPQIGCQHPIPFLSSGRIDKISDRGSRLLQKVNGRVLFTTKDKIVFHLNRALSNKQTGGASQQGNTKRITKKIGGRKREMGRGSLSSVMVISYYTHSTTQEIPFRLTFNIKAVILVEIGEPSPRTTLFHQA</sequence>
<evidence type="ECO:0000259" key="2">
    <source>
        <dbReference type="Pfam" id="PF13456"/>
    </source>
</evidence>
<feature type="region of interest" description="Disordered" evidence="1">
    <location>
        <begin position="243"/>
        <end position="267"/>
    </location>
</feature>
<feature type="domain" description="RNase H type-1" evidence="2">
    <location>
        <begin position="41"/>
        <end position="99"/>
    </location>
</feature>
<accession>A0A371GKM2</accession>
<protein>
    <recommendedName>
        <fullName evidence="2">RNase H type-1 domain-containing protein</fullName>
    </recommendedName>
</protein>
<dbReference type="Pfam" id="PF13456">
    <property type="entry name" value="RVT_3"/>
    <property type="match status" value="1"/>
</dbReference>
<dbReference type="Proteomes" id="UP000257109">
    <property type="component" value="Unassembled WGS sequence"/>
</dbReference>
<organism evidence="3 4">
    <name type="scientific">Mucuna pruriens</name>
    <name type="common">Velvet bean</name>
    <name type="synonym">Dolichos pruriens</name>
    <dbReference type="NCBI Taxonomy" id="157652"/>
    <lineage>
        <taxon>Eukaryota</taxon>
        <taxon>Viridiplantae</taxon>
        <taxon>Streptophyta</taxon>
        <taxon>Embryophyta</taxon>
        <taxon>Tracheophyta</taxon>
        <taxon>Spermatophyta</taxon>
        <taxon>Magnoliopsida</taxon>
        <taxon>eudicotyledons</taxon>
        <taxon>Gunneridae</taxon>
        <taxon>Pentapetalae</taxon>
        <taxon>rosids</taxon>
        <taxon>fabids</taxon>
        <taxon>Fabales</taxon>
        <taxon>Fabaceae</taxon>
        <taxon>Papilionoideae</taxon>
        <taxon>50 kb inversion clade</taxon>
        <taxon>NPAAA clade</taxon>
        <taxon>indigoferoid/millettioid clade</taxon>
        <taxon>Phaseoleae</taxon>
        <taxon>Mucuna</taxon>
    </lineage>
</organism>
<evidence type="ECO:0000313" key="3">
    <source>
        <dbReference type="EMBL" id="RDX91080.1"/>
    </source>
</evidence>
<dbReference type="GO" id="GO:0003676">
    <property type="term" value="F:nucleic acid binding"/>
    <property type="evidence" value="ECO:0007669"/>
    <property type="project" value="InterPro"/>
</dbReference>
<reference evidence="3" key="1">
    <citation type="submission" date="2018-05" db="EMBL/GenBank/DDBJ databases">
        <title>Draft genome of Mucuna pruriens seed.</title>
        <authorList>
            <person name="Nnadi N.E."/>
            <person name="Vos R."/>
            <person name="Hasami M.H."/>
            <person name="Devisetty U.K."/>
            <person name="Aguiy J.C."/>
        </authorList>
    </citation>
    <scope>NUCLEOTIDE SEQUENCE [LARGE SCALE GENOMIC DNA]</scope>
    <source>
        <strain evidence="3">JCA_2017</strain>
    </source>
</reference>
<dbReference type="InterPro" id="IPR036397">
    <property type="entry name" value="RNaseH_sf"/>
</dbReference>
<dbReference type="PANTHER" id="PTHR48475">
    <property type="entry name" value="RIBONUCLEASE H"/>
    <property type="match status" value="1"/>
</dbReference>
<dbReference type="GO" id="GO:0004523">
    <property type="term" value="F:RNA-DNA hybrid ribonuclease activity"/>
    <property type="evidence" value="ECO:0007669"/>
    <property type="project" value="InterPro"/>
</dbReference>
<dbReference type="OrthoDB" id="1746168at2759"/>
<gene>
    <name evidence="3" type="ORF">CR513_26984</name>
</gene>
<feature type="non-terminal residue" evidence="3">
    <location>
        <position position="1"/>
    </location>
</feature>
<feature type="compositionally biased region" description="Polar residues" evidence="1">
    <location>
        <begin position="243"/>
        <end position="253"/>
    </location>
</feature>
<name>A0A371GKM2_MUCPR</name>